<gene>
    <name evidence="2" type="ORF">PPNO1_LOCUS5307</name>
</gene>
<organism evidence="2 3">
    <name type="scientific">Parascedosporium putredinis</name>
    <dbReference type="NCBI Taxonomy" id="1442378"/>
    <lineage>
        <taxon>Eukaryota</taxon>
        <taxon>Fungi</taxon>
        <taxon>Dikarya</taxon>
        <taxon>Ascomycota</taxon>
        <taxon>Pezizomycotina</taxon>
        <taxon>Sordariomycetes</taxon>
        <taxon>Hypocreomycetidae</taxon>
        <taxon>Microascales</taxon>
        <taxon>Microascaceae</taxon>
        <taxon>Parascedosporium</taxon>
    </lineage>
</organism>
<protein>
    <submittedName>
        <fullName evidence="2">Uncharacterized protein</fullName>
    </submittedName>
</protein>
<keyword evidence="3" id="KW-1185">Reference proteome</keyword>
<dbReference type="Gene3D" id="3.40.50.150">
    <property type="entry name" value="Vaccinia Virus protein VP39"/>
    <property type="match status" value="1"/>
</dbReference>
<sequence>MNGALLTIADSKQYGFSPSAASRLSRAAPCFLAEGGALKGILVPKGPVAEQLAATNVWKTQRSKLCQDIGRYLGPHFSAMLAATSLISSPARESGIIPKSGLLWTDLKEVLDSLPHQTRLDPQSPTPPARNDTLLVTANLSVYPKSRMTTLYLYQLLSAIRSGTLFQEYGLVRMLIWARPEDIRSTILPMTVQARGRSAVEAELACEWINEVAGLDSQDPVFQSAIYRSKRSGGPRDRAIELQSAYQTLQRLLSQGRTIPRGRDTKLIKEAKAMIKDQLDELEDAFDAGEFEKGSTEHKRLKRLQYRRNNDTKQAGSYVDLLQEHAELAQLHASGATSAEELQERERLWNDKVDALNPHSLSTFRLIRDNLHLFQQDPPAMLWDRRTLEPLAPQAMSPLLRGPGEGSKVFDLLVKVMLRNSTVPVTERLDDVWPDAAAGVLPGCAGLHDPARGGTFGQGRHAELCARALNAGQWVEMVEAWMKWPFRPRWERLERQHSEVEVEDDGSGTADGEFLL</sequence>
<evidence type="ECO:0000256" key="1">
    <source>
        <dbReference type="SAM" id="MobiDB-lite"/>
    </source>
</evidence>
<evidence type="ECO:0000313" key="2">
    <source>
        <dbReference type="EMBL" id="CAI4215600.1"/>
    </source>
</evidence>
<dbReference type="InterPro" id="IPR023165">
    <property type="entry name" value="rRNA_Ade_diMease-like_C"/>
</dbReference>
<dbReference type="Gene3D" id="1.10.8.100">
    <property type="entry name" value="Ribosomal RNA adenine dimethylase-like, domain 2"/>
    <property type="match status" value="1"/>
</dbReference>
<dbReference type="EMBL" id="CALLCH030000012">
    <property type="protein sequence ID" value="CAI4215600.1"/>
    <property type="molecule type" value="Genomic_DNA"/>
</dbReference>
<evidence type="ECO:0000313" key="3">
    <source>
        <dbReference type="Proteomes" id="UP000838763"/>
    </source>
</evidence>
<dbReference type="OrthoDB" id="16079at2759"/>
<accession>A0A9P1H588</accession>
<dbReference type="Proteomes" id="UP000838763">
    <property type="component" value="Unassembled WGS sequence"/>
</dbReference>
<name>A0A9P1H588_9PEZI</name>
<proteinExistence type="predicted"/>
<dbReference type="InterPro" id="IPR029063">
    <property type="entry name" value="SAM-dependent_MTases_sf"/>
</dbReference>
<feature type="region of interest" description="Disordered" evidence="1">
    <location>
        <begin position="497"/>
        <end position="516"/>
    </location>
</feature>
<dbReference type="AlphaFoldDB" id="A0A9P1H588"/>
<comment type="caution">
    <text evidence="2">The sequence shown here is derived from an EMBL/GenBank/DDBJ whole genome shotgun (WGS) entry which is preliminary data.</text>
</comment>
<reference evidence="2" key="1">
    <citation type="submission" date="2022-11" db="EMBL/GenBank/DDBJ databases">
        <authorList>
            <person name="Scott C."/>
            <person name="Bruce N."/>
        </authorList>
    </citation>
    <scope>NUCLEOTIDE SEQUENCE</scope>
</reference>